<evidence type="ECO:0000256" key="4">
    <source>
        <dbReference type="ARBA" id="ARBA00022651"/>
    </source>
</evidence>
<dbReference type="Gene3D" id="3.40.50.1820">
    <property type="entry name" value="alpha/beta hydrolase"/>
    <property type="match status" value="1"/>
</dbReference>
<protein>
    <recommendedName>
        <fullName evidence="11">CBM2 domain-containing protein</fullName>
    </recommendedName>
</protein>
<feature type="domain" description="CBM2" evidence="11">
    <location>
        <begin position="310"/>
        <end position="419"/>
    </location>
</feature>
<reference evidence="12" key="1">
    <citation type="submission" date="2021-01" db="EMBL/GenBank/DDBJ databases">
        <title>Whole genome shotgun sequence of Actinoplanes capillaceus NBRC 16408.</title>
        <authorList>
            <person name="Komaki H."/>
            <person name="Tamura T."/>
        </authorList>
    </citation>
    <scope>NUCLEOTIDE SEQUENCE [LARGE SCALE GENOMIC DNA]</scope>
    <source>
        <strain evidence="12">NBRC 16408</strain>
    </source>
</reference>
<keyword evidence="6" id="KW-0378">Hydrolase</keyword>
<evidence type="ECO:0000256" key="3">
    <source>
        <dbReference type="ARBA" id="ARBA00022525"/>
    </source>
</evidence>
<dbReference type="EMBL" id="BOMF01000107">
    <property type="protein sequence ID" value="GID48683.1"/>
    <property type="molecule type" value="Genomic_DNA"/>
</dbReference>
<dbReference type="InterPro" id="IPR001919">
    <property type="entry name" value="CBD2"/>
</dbReference>
<evidence type="ECO:0000313" key="12">
    <source>
        <dbReference type="EMBL" id="GID48683.1"/>
    </source>
</evidence>
<keyword evidence="5" id="KW-0732">Signal</keyword>
<dbReference type="InterPro" id="IPR001375">
    <property type="entry name" value="Peptidase_S9_cat"/>
</dbReference>
<evidence type="ECO:0000256" key="2">
    <source>
        <dbReference type="ARBA" id="ARBA00010278"/>
    </source>
</evidence>
<comment type="subcellular location">
    <subcellularLocation>
        <location evidence="1">Secreted</location>
    </subcellularLocation>
</comment>
<dbReference type="SUPFAM" id="SSF49384">
    <property type="entry name" value="Carbohydrate-binding domain"/>
    <property type="match status" value="1"/>
</dbReference>
<dbReference type="PANTHER" id="PTHR38050">
    <property type="match status" value="1"/>
</dbReference>
<evidence type="ECO:0000256" key="8">
    <source>
        <dbReference type="ARBA" id="ARBA00023326"/>
    </source>
</evidence>
<comment type="function">
    <text evidence="9">Involved in degradation of plant cell walls. Hydrolyzes the feruloyl-arabinose ester bond in arabinoxylans, and the feruloyl-galactose ester bond in pectin. Active against paranitrophenyl-acetate, methyl ferulate and wheat arabinoxylan.</text>
</comment>
<gene>
    <name evidence="12" type="ORF">Aca07nite_59580</name>
</gene>
<dbReference type="Pfam" id="PF00553">
    <property type="entry name" value="CBM_2"/>
    <property type="match status" value="1"/>
</dbReference>
<dbReference type="InterPro" id="IPR029058">
    <property type="entry name" value="AB_hydrolase_fold"/>
</dbReference>
<dbReference type="InterPro" id="IPR043595">
    <property type="entry name" value="FaeB/C/D"/>
</dbReference>
<comment type="caution">
    <text evidence="12">The sequence shown here is derived from an EMBL/GenBank/DDBJ whole genome shotgun (WGS) entry which is preliminary data.</text>
</comment>
<dbReference type="PANTHER" id="PTHR38050:SF1">
    <property type="entry name" value="FERULOYL ESTERASE C"/>
    <property type="match status" value="1"/>
</dbReference>
<organism evidence="12">
    <name type="scientific">Actinoplanes campanulatus</name>
    <dbReference type="NCBI Taxonomy" id="113559"/>
    <lineage>
        <taxon>Bacteria</taxon>
        <taxon>Bacillati</taxon>
        <taxon>Actinomycetota</taxon>
        <taxon>Actinomycetes</taxon>
        <taxon>Micromonosporales</taxon>
        <taxon>Micromonosporaceae</taxon>
        <taxon>Actinoplanes</taxon>
    </lineage>
</organism>
<dbReference type="Gene3D" id="2.60.40.290">
    <property type="match status" value="1"/>
</dbReference>
<sequence>MAQRRALLGPAVTAVALLIAAGTAILTGGTASAEQGTALAATAGCGRTPALRDGTHTIQSGGRARTYQLRLPGNYTSSRPYRLVVGLHWLNGSSNDVVANGFYGLQQRAGDSAIFIAPQGLDAGWANTGGRDVTLVDDILRAVENDLCVDTSQRFALGFSYGGAMSYALACARPDVFRAVAPIAGANLSGCSSASQPVAYFGIHGIRDSVLNISMGRSLRDSFVRANGCTAQNPPEPAQGSGTHLTTAYAGCRAGYPVQWAAFDGDHVPLPVDRNAASSWVSGEVWQFFSQFGGSTPPSSPPSSPPPGPSSPAAAACRVASTVNAWNNGLTTNITVTNTGGSTVSNWTVAFILPTGQTITNGWNATYTPASGRVTATNAGYNATLAPGASVSFGFQATHTGDSGPPTGYALNGSACTAG</sequence>
<evidence type="ECO:0000256" key="1">
    <source>
        <dbReference type="ARBA" id="ARBA00004613"/>
    </source>
</evidence>
<evidence type="ECO:0000256" key="6">
    <source>
        <dbReference type="ARBA" id="ARBA00022801"/>
    </source>
</evidence>
<keyword evidence="4" id="KW-0858">Xylan degradation</keyword>
<dbReference type="InterPro" id="IPR006311">
    <property type="entry name" value="TAT_signal"/>
</dbReference>
<dbReference type="InterPro" id="IPR012291">
    <property type="entry name" value="CBM2_carb-bd_dom_sf"/>
</dbReference>
<dbReference type="InterPro" id="IPR008965">
    <property type="entry name" value="CBM2/CBM3_carb-bd_dom_sf"/>
</dbReference>
<dbReference type="SUPFAM" id="SSF53474">
    <property type="entry name" value="alpha/beta-Hydrolases"/>
    <property type="match status" value="1"/>
</dbReference>
<evidence type="ECO:0000256" key="7">
    <source>
        <dbReference type="ARBA" id="ARBA00023277"/>
    </source>
</evidence>
<dbReference type="RefSeq" id="WP_204298853.1">
    <property type="nucleotide sequence ID" value="NZ_BAAAGQ010000027.1"/>
</dbReference>
<feature type="region of interest" description="Disordered" evidence="10">
    <location>
        <begin position="292"/>
        <end position="314"/>
    </location>
</feature>
<feature type="compositionally biased region" description="Pro residues" evidence="10">
    <location>
        <begin position="298"/>
        <end position="310"/>
    </location>
</feature>
<name>A0ABQ3WR51_9ACTN</name>
<comment type="similarity">
    <text evidence="2">Belongs to the faeC family.</text>
</comment>
<dbReference type="SMART" id="SM00637">
    <property type="entry name" value="CBD_II"/>
    <property type="match status" value="1"/>
</dbReference>
<evidence type="ECO:0000256" key="5">
    <source>
        <dbReference type="ARBA" id="ARBA00022729"/>
    </source>
</evidence>
<keyword evidence="8" id="KW-0624">Polysaccharide degradation</keyword>
<dbReference type="PROSITE" id="PS51173">
    <property type="entry name" value="CBM2"/>
    <property type="match status" value="1"/>
</dbReference>
<proteinExistence type="inferred from homology"/>
<keyword evidence="3" id="KW-0964">Secreted</keyword>
<evidence type="ECO:0000259" key="11">
    <source>
        <dbReference type="PROSITE" id="PS51173"/>
    </source>
</evidence>
<evidence type="ECO:0000256" key="10">
    <source>
        <dbReference type="SAM" id="MobiDB-lite"/>
    </source>
</evidence>
<keyword evidence="7" id="KW-0119">Carbohydrate metabolism</keyword>
<dbReference type="PROSITE" id="PS51318">
    <property type="entry name" value="TAT"/>
    <property type="match status" value="1"/>
</dbReference>
<evidence type="ECO:0000256" key="9">
    <source>
        <dbReference type="ARBA" id="ARBA00025250"/>
    </source>
</evidence>
<accession>A0ABQ3WR51</accession>
<dbReference type="Pfam" id="PF00326">
    <property type="entry name" value="Peptidase_S9"/>
    <property type="match status" value="1"/>
</dbReference>